<evidence type="ECO:0000256" key="1">
    <source>
        <dbReference type="SAM" id="MobiDB-lite"/>
    </source>
</evidence>
<dbReference type="AlphaFoldDB" id="C1N5F4"/>
<evidence type="ECO:0000313" key="4">
    <source>
        <dbReference type="Proteomes" id="UP000001876"/>
    </source>
</evidence>
<reference evidence="3 4" key="1">
    <citation type="journal article" date="2009" name="Science">
        <title>Green evolution and dynamic adaptations revealed by genomes of the marine picoeukaryotes Micromonas.</title>
        <authorList>
            <person name="Worden A.Z."/>
            <person name="Lee J.H."/>
            <person name="Mock T."/>
            <person name="Rouze P."/>
            <person name="Simmons M.P."/>
            <person name="Aerts A.L."/>
            <person name="Allen A.E."/>
            <person name="Cuvelier M.L."/>
            <person name="Derelle E."/>
            <person name="Everett M.V."/>
            <person name="Foulon E."/>
            <person name="Grimwood J."/>
            <person name="Gundlach H."/>
            <person name="Henrissat B."/>
            <person name="Napoli C."/>
            <person name="McDonald S.M."/>
            <person name="Parker M.S."/>
            <person name="Rombauts S."/>
            <person name="Salamov A."/>
            <person name="Von Dassow P."/>
            <person name="Badger J.H."/>
            <person name="Coutinho P.M."/>
            <person name="Demir E."/>
            <person name="Dubchak I."/>
            <person name="Gentemann C."/>
            <person name="Eikrem W."/>
            <person name="Gready J.E."/>
            <person name="John U."/>
            <person name="Lanier W."/>
            <person name="Lindquist E.A."/>
            <person name="Lucas S."/>
            <person name="Mayer K.F."/>
            <person name="Moreau H."/>
            <person name="Not F."/>
            <person name="Otillar R."/>
            <person name="Panaud O."/>
            <person name="Pangilinan J."/>
            <person name="Paulsen I."/>
            <person name="Piegu B."/>
            <person name="Poliakov A."/>
            <person name="Robbens S."/>
            <person name="Schmutz J."/>
            <person name="Toulza E."/>
            <person name="Wyss T."/>
            <person name="Zelensky A."/>
            <person name="Zhou K."/>
            <person name="Armbrust E.V."/>
            <person name="Bhattacharya D."/>
            <person name="Goodenough U.W."/>
            <person name="Van de Peer Y."/>
            <person name="Grigoriev I.V."/>
        </authorList>
    </citation>
    <scope>NUCLEOTIDE SEQUENCE [LARGE SCALE GENOMIC DNA]</scope>
    <source>
        <strain evidence="3 4">CCMP1545</strain>
    </source>
</reference>
<dbReference type="EMBL" id="GG663748">
    <property type="protein sequence ID" value="EEH52681.1"/>
    <property type="molecule type" value="Genomic_DNA"/>
</dbReference>
<feature type="region of interest" description="Disordered" evidence="1">
    <location>
        <begin position="112"/>
        <end position="133"/>
    </location>
</feature>
<feature type="transmembrane region" description="Helical" evidence="2">
    <location>
        <begin position="357"/>
        <end position="382"/>
    </location>
</feature>
<evidence type="ECO:0000313" key="3">
    <source>
        <dbReference type="EMBL" id="EEH52681.1"/>
    </source>
</evidence>
<protein>
    <submittedName>
        <fullName evidence="3">Predicted protein</fullName>
    </submittedName>
</protein>
<dbReference type="Proteomes" id="UP000001876">
    <property type="component" value="Unassembled WGS sequence"/>
</dbReference>
<feature type="transmembrane region" description="Helical" evidence="2">
    <location>
        <begin position="394"/>
        <end position="416"/>
    </location>
</feature>
<keyword evidence="2" id="KW-1133">Transmembrane helix</keyword>
<keyword evidence="2" id="KW-0812">Transmembrane</keyword>
<dbReference type="RefSeq" id="XP_003063545.1">
    <property type="nucleotide sequence ID" value="XM_003063499.1"/>
</dbReference>
<keyword evidence="2" id="KW-0472">Membrane</keyword>
<proteinExistence type="predicted"/>
<dbReference type="KEGG" id="mpp:MICPUCDRAFT_63979"/>
<name>C1N5F4_MICPC</name>
<sequence length="418" mass="43585">MRRSYGGEVENLLASCGARPSRTSHGDLSWWLTRAANPLPPLGAAIEIRPRCLATSSASARFAAIYDGLDESLRTVHAMPARAWRGARPLSSAAVALCFGAALDDGAIEATENGPDDNLISPGDSKRRAAAAGGRRNVRHAFARDARENAARVVRDLLSTSPGPAAARVGGGGSVVVFDLLGLPSAFRGRSPATSMPPVPPGTHGVVGVATPLSASRAARGARRRDDDLDDLENLFSPPPRSAADFDASWRRLLETAGWPGVAWALYLRLAGMRTPEEHDDAIAAIVDALFPDVDADAENDPDARRPDVLPTRGDAAIAARSIGSRAAAMKALGARGRAGGVLGAFSGTSRRRVADVAVATVVWIVAALGRAAVTCLFGLGLGVEVAERRVLATLTRGGVFACACAAAMFYVLWYVPS</sequence>
<evidence type="ECO:0000256" key="2">
    <source>
        <dbReference type="SAM" id="Phobius"/>
    </source>
</evidence>
<keyword evidence="4" id="KW-1185">Reference proteome</keyword>
<accession>C1N5F4</accession>
<gene>
    <name evidence="3" type="ORF">MICPUCDRAFT_63979</name>
</gene>
<organism evidence="4">
    <name type="scientific">Micromonas pusilla (strain CCMP1545)</name>
    <name type="common">Picoplanktonic green alga</name>
    <dbReference type="NCBI Taxonomy" id="564608"/>
    <lineage>
        <taxon>Eukaryota</taxon>
        <taxon>Viridiplantae</taxon>
        <taxon>Chlorophyta</taxon>
        <taxon>Mamiellophyceae</taxon>
        <taxon>Mamiellales</taxon>
        <taxon>Mamiellaceae</taxon>
        <taxon>Micromonas</taxon>
    </lineage>
</organism>
<dbReference type="GeneID" id="9688792"/>